<dbReference type="PROSITE" id="PS00552">
    <property type="entry name" value="HTH_MERR_1"/>
    <property type="match status" value="1"/>
</dbReference>
<proteinExistence type="predicted"/>
<keyword evidence="3" id="KW-0238">DNA-binding</keyword>
<reference evidence="6 7" key="1">
    <citation type="submission" date="2020-07" db="EMBL/GenBank/DDBJ databases">
        <title>Sequencing the genomes of 1000 actinobacteria strains.</title>
        <authorList>
            <person name="Klenk H.-P."/>
        </authorList>
    </citation>
    <scope>NUCLEOTIDE SEQUENCE [LARGE SCALE GENOMIC DNA]</scope>
    <source>
        <strain evidence="6 7">DSM 44121</strain>
    </source>
</reference>
<protein>
    <submittedName>
        <fullName evidence="6">MerR family redox-sensitive transcriptional activator SoxR</fullName>
    </submittedName>
</protein>
<keyword evidence="1" id="KW-0678">Repressor</keyword>
<evidence type="ECO:0000259" key="5">
    <source>
        <dbReference type="PROSITE" id="PS50937"/>
    </source>
</evidence>
<gene>
    <name evidence="6" type="ORF">FHX71_002864</name>
</gene>
<dbReference type="GO" id="GO:0003677">
    <property type="term" value="F:DNA binding"/>
    <property type="evidence" value="ECO:0007669"/>
    <property type="project" value="UniProtKB-KW"/>
</dbReference>
<evidence type="ECO:0000256" key="3">
    <source>
        <dbReference type="ARBA" id="ARBA00023125"/>
    </source>
</evidence>
<dbReference type="InterPro" id="IPR000551">
    <property type="entry name" value="MerR-type_HTH_dom"/>
</dbReference>
<dbReference type="Gene3D" id="1.10.1660.10">
    <property type="match status" value="1"/>
</dbReference>
<feature type="domain" description="HTH merR-type" evidence="5">
    <location>
        <begin position="10"/>
        <end position="78"/>
    </location>
</feature>
<evidence type="ECO:0000256" key="2">
    <source>
        <dbReference type="ARBA" id="ARBA00023015"/>
    </source>
</evidence>
<organism evidence="6 7">
    <name type="scientific">Promicromonospora sukumoe</name>
    <dbReference type="NCBI Taxonomy" id="88382"/>
    <lineage>
        <taxon>Bacteria</taxon>
        <taxon>Bacillati</taxon>
        <taxon>Actinomycetota</taxon>
        <taxon>Actinomycetes</taxon>
        <taxon>Micrococcales</taxon>
        <taxon>Promicromonosporaceae</taxon>
        <taxon>Promicromonospora</taxon>
    </lineage>
</organism>
<evidence type="ECO:0000256" key="1">
    <source>
        <dbReference type="ARBA" id="ARBA00022491"/>
    </source>
</evidence>
<evidence type="ECO:0000313" key="6">
    <source>
        <dbReference type="EMBL" id="MBA8808922.1"/>
    </source>
</evidence>
<dbReference type="EMBL" id="JACGWV010000001">
    <property type="protein sequence ID" value="MBA8808922.1"/>
    <property type="molecule type" value="Genomic_DNA"/>
</dbReference>
<dbReference type="PRINTS" id="PR00040">
    <property type="entry name" value="HTHMERR"/>
</dbReference>
<dbReference type="InterPro" id="IPR009061">
    <property type="entry name" value="DNA-bd_dom_put_sf"/>
</dbReference>
<dbReference type="InterPro" id="IPR047057">
    <property type="entry name" value="MerR_fam"/>
</dbReference>
<evidence type="ECO:0000313" key="7">
    <source>
        <dbReference type="Proteomes" id="UP000540568"/>
    </source>
</evidence>
<name>A0A7W3J9S6_9MICO</name>
<dbReference type="SMART" id="SM00422">
    <property type="entry name" value="HTH_MERR"/>
    <property type="match status" value="1"/>
</dbReference>
<dbReference type="SUPFAM" id="SSF46955">
    <property type="entry name" value="Putative DNA-binding domain"/>
    <property type="match status" value="1"/>
</dbReference>
<evidence type="ECO:0000256" key="4">
    <source>
        <dbReference type="ARBA" id="ARBA00023163"/>
    </source>
</evidence>
<dbReference type="PANTHER" id="PTHR30204:SF69">
    <property type="entry name" value="MERR-FAMILY TRANSCRIPTIONAL REGULATOR"/>
    <property type="match status" value="1"/>
</dbReference>
<dbReference type="RefSeq" id="WP_182617354.1">
    <property type="nucleotide sequence ID" value="NZ_BAAATF010000003.1"/>
</dbReference>
<keyword evidence="2" id="KW-0805">Transcription regulation</keyword>
<dbReference type="PANTHER" id="PTHR30204">
    <property type="entry name" value="REDOX-CYCLING DRUG-SENSING TRANSCRIPTIONAL ACTIVATOR SOXR"/>
    <property type="match status" value="1"/>
</dbReference>
<dbReference type="AlphaFoldDB" id="A0A7W3J9S6"/>
<dbReference type="GO" id="GO:0003700">
    <property type="term" value="F:DNA-binding transcription factor activity"/>
    <property type="evidence" value="ECO:0007669"/>
    <property type="project" value="InterPro"/>
</dbReference>
<keyword evidence="4" id="KW-0804">Transcription</keyword>
<dbReference type="PROSITE" id="PS50937">
    <property type="entry name" value="HTH_MERR_2"/>
    <property type="match status" value="1"/>
</dbReference>
<accession>A0A7W3J9S6</accession>
<sequence length="127" mass="14496">MTEPRGQQPEMSVGELARRAGVKASTVRFWDEHGLLRSRRTPGNQRRFDDVSLAQVHFIRWSQDVGASLDAIRGVLHKLPAGVAPNREVQVRAARCWREHLDQESRELRARYRRLSEPWVSAASAEA</sequence>
<keyword evidence="7" id="KW-1185">Reference proteome</keyword>
<dbReference type="Pfam" id="PF13411">
    <property type="entry name" value="MerR_1"/>
    <property type="match status" value="1"/>
</dbReference>
<comment type="caution">
    <text evidence="6">The sequence shown here is derived from an EMBL/GenBank/DDBJ whole genome shotgun (WGS) entry which is preliminary data.</text>
</comment>
<dbReference type="Proteomes" id="UP000540568">
    <property type="component" value="Unassembled WGS sequence"/>
</dbReference>